<feature type="region of interest" description="Disordered" evidence="1">
    <location>
        <begin position="334"/>
        <end position="353"/>
    </location>
</feature>
<feature type="region of interest" description="Disordered" evidence="1">
    <location>
        <begin position="1044"/>
        <end position="1070"/>
    </location>
</feature>
<feature type="region of interest" description="Disordered" evidence="1">
    <location>
        <begin position="989"/>
        <end position="1011"/>
    </location>
</feature>
<feature type="compositionally biased region" description="Pro residues" evidence="1">
    <location>
        <begin position="925"/>
        <end position="938"/>
    </location>
</feature>
<reference evidence="3 4" key="1">
    <citation type="journal article" date="2012" name="Proc. Natl. Acad. Sci. U.S.A.">
        <title>Comparative genomics of Ceriporiopsis subvermispora and Phanerochaete chrysosporium provide insight into selective ligninolysis.</title>
        <authorList>
            <person name="Fernandez-Fueyo E."/>
            <person name="Ruiz-Duenas F.J."/>
            <person name="Ferreira P."/>
            <person name="Floudas D."/>
            <person name="Hibbett D.S."/>
            <person name="Canessa P."/>
            <person name="Larrondo L.F."/>
            <person name="James T.Y."/>
            <person name="Seelenfreund D."/>
            <person name="Lobos S."/>
            <person name="Polanco R."/>
            <person name="Tello M."/>
            <person name="Honda Y."/>
            <person name="Watanabe T."/>
            <person name="Watanabe T."/>
            <person name="Ryu J.S."/>
            <person name="Kubicek C.P."/>
            <person name="Schmoll M."/>
            <person name="Gaskell J."/>
            <person name="Hammel K.E."/>
            <person name="St John F.J."/>
            <person name="Vanden Wymelenberg A."/>
            <person name="Sabat G."/>
            <person name="Splinter BonDurant S."/>
            <person name="Syed K."/>
            <person name="Yadav J.S."/>
            <person name="Doddapaneni H."/>
            <person name="Subramanian V."/>
            <person name="Lavin J.L."/>
            <person name="Oguiza J.A."/>
            <person name="Perez G."/>
            <person name="Pisabarro A.G."/>
            <person name="Ramirez L."/>
            <person name="Santoyo F."/>
            <person name="Master E."/>
            <person name="Coutinho P.M."/>
            <person name="Henrissat B."/>
            <person name="Lombard V."/>
            <person name="Magnuson J.K."/>
            <person name="Kuees U."/>
            <person name="Hori C."/>
            <person name="Igarashi K."/>
            <person name="Samejima M."/>
            <person name="Held B.W."/>
            <person name="Barry K.W."/>
            <person name="LaButti K.M."/>
            <person name="Lapidus A."/>
            <person name="Lindquist E.A."/>
            <person name="Lucas S.M."/>
            <person name="Riley R."/>
            <person name="Salamov A.A."/>
            <person name="Hoffmeister D."/>
            <person name="Schwenk D."/>
            <person name="Hadar Y."/>
            <person name="Yarden O."/>
            <person name="de Vries R.P."/>
            <person name="Wiebenga A."/>
            <person name="Stenlid J."/>
            <person name="Eastwood D."/>
            <person name="Grigoriev I.V."/>
            <person name="Berka R.M."/>
            <person name="Blanchette R.A."/>
            <person name="Kersten P."/>
            <person name="Martinez A.T."/>
            <person name="Vicuna R."/>
            <person name="Cullen D."/>
        </authorList>
    </citation>
    <scope>NUCLEOTIDE SEQUENCE [LARGE SCALE GENOMIC DNA]</scope>
    <source>
        <strain evidence="3 4">B</strain>
    </source>
</reference>
<dbReference type="HOGENOM" id="CLU_006109_0_0_1"/>
<evidence type="ECO:0000256" key="1">
    <source>
        <dbReference type="SAM" id="MobiDB-lite"/>
    </source>
</evidence>
<dbReference type="PANTHER" id="PTHR36419:SF1">
    <property type="entry name" value="RHO1 GEF LOCALIZING PROTEIN 1"/>
    <property type="match status" value="1"/>
</dbReference>
<dbReference type="OrthoDB" id="4001642at2759"/>
<sequence length="1070" mass="113647">MSLSQAKLTLRPPPNIDFVQGYPGIPPGAPDRPQAAVKGTIEVRAGQPGIKVKWVRIELRKVETLPGGGVANTFIDYVGQTPVNIWQSDEEYTTLHTNDFPFLIRVPESIPPSLALEKGAGIKYELVGTMCVKGKKGFLRRDKPVMHTASSIITIDKHELHSTWPVYSQPETRNLTQDGVTLIVDRSRTCYGPGDRIAVMATVKSDTLHTVILRGFEFTLKETTVFRASPHTPGKKGAPQVKVTQIGEQKVPVNVTLYGGTQHRAELTATIPTHHTTATLNAARHIDITYNLTVKTLMGTGQPLIMDLPVIVSNWPKNVSLEAMRRIGQPPTLCLLPNQTAPSGRAASPPTKQNATVNIQADAARPSIAHPYSMSDRSTEVSAQDSAPASRAAGQYSTAPVRSASVVQSPVDEFGVTQRGEISRGTSIEQRSQDGHPFAQTSSYAAQTIGTTPVGNGMINVVSPRPRSSTNRAAGGGNRLTVANYDDKELAEHPETARILSRNASSSVTPRTPPANAQSKWISAEEEKKRLYERAVANVERVQGIERSRSPTEYSQGHQDAGPAQPSVTTTPPRQANRWPTAEEEKARLFSEAQAAVARTQGLNGSVPDSPPAMSTGAALYSQAMSSINRNASAQGSSPARGPSPPAVVPPSQSAPAPAPTVKSPTPHFPSADQEKAALRRYYEAKAAVDRTQGTTSGVASQAPQAPIAYDALYPSQQPSAVPDSPPAFVPSSSSSQPSYLIEKERLRRAYEVQDRAAQWAAAAASPVPQLGAMVQPTSPPPVPHAAISAPVPTVVPAIAPIPEPYSAPAPAPTSYGFPTPAAYSSPPLPQDSAAAEKELLRRRFEAQDAAALATSGPPAPPPRAGSNPPPSPPAHSGGSRSMPTPPRSPPVPPGYASGSRILTAAEEKARLRAMYEAEEAGTASPPPPSFSSSPPPFSNGTLYANGMPYANGALYTNGANGNALDAMGVPYGLQRADSLTYMPLAPPAPPPLMPRPPREYMQETQEEDSRMRAQLEAIDQHPELVSTLQVDLGPKISFTDVQLSRAGSSSIPPPPPLPTKTPVESFIIE</sequence>
<dbReference type="InterPro" id="IPR014752">
    <property type="entry name" value="Arrestin-like_C"/>
</dbReference>
<feature type="region of interest" description="Disordered" evidence="1">
    <location>
        <begin position="502"/>
        <end position="522"/>
    </location>
</feature>
<feature type="region of interest" description="Disordered" evidence="1">
    <location>
        <begin position="363"/>
        <end position="436"/>
    </location>
</feature>
<feature type="compositionally biased region" description="Polar residues" evidence="1">
    <location>
        <begin position="502"/>
        <end position="521"/>
    </location>
</feature>
<feature type="compositionally biased region" description="Basic and acidic residues" evidence="1">
    <location>
        <begin position="997"/>
        <end position="1011"/>
    </location>
</feature>
<dbReference type="InterPro" id="IPR011022">
    <property type="entry name" value="Arrestin_C-like"/>
</dbReference>
<feature type="region of interest" description="Disordered" evidence="1">
    <location>
        <begin position="542"/>
        <end position="587"/>
    </location>
</feature>
<feature type="region of interest" description="Disordered" evidence="1">
    <location>
        <begin position="710"/>
        <end position="741"/>
    </location>
</feature>
<dbReference type="Proteomes" id="UP000016930">
    <property type="component" value="Unassembled WGS sequence"/>
</dbReference>
<dbReference type="Gene3D" id="2.60.40.640">
    <property type="match status" value="1"/>
</dbReference>
<evidence type="ECO:0000259" key="2">
    <source>
        <dbReference type="Pfam" id="PF02752"/>
    </source>
</evidence>
<protein>
    <recommendedName>
        <fullName evidence="2">Arrestin C-terminal-like domain-containing protein</fullName>
    </recommendedName>
</protein>
<dbReference type="EMBL" id="KB445795">
    <property type="protein sequence ID" value="EMD38159.1"/>
    <property type="molecule type" value="Genomic_DNA"/>
</dbReference>
<evidence type="ECO:0000313" key="4">
    <source>
        <dbReference type="Proteomes" id="UP000016930"/>
    </source>
</evidence>
<name>M2PNY2_CERS8</name>
<dbReference type="Pfam" id="PF02752">
    <property type="entry name" value="Arrestin_C"/>
    <property type="match status" value="1"/>
</dbReference>
<feature type="compositionally biased region" description="Basic and acidic residues" evidence="1">
    <location>
        <begin position="906"/>
        <end position="916"/>
    </location>
</feature>
<gene>
    <name evidence="3" type="ORF">CERSUDRAFT_113311</name>
</gene>
<feature type="compositionally biased region" description="Low complexity" evidence="1">
    <location>
        <begin position="730"/>
        <end position="739"/>
    </location>
</feature>
<feature type="compositionally biased region" description="Basic and acidic residues" evidence="1">
    <location>
        <begin position="835"/>
        <end position="847"/>
    </location>
</feature>
<proteinExistence type="predicted"/>
<feature type="region of interest" description="Disordered" evidence="1">
    <location>
        <begin position="819"/>
        <end position="938"/>
    </location>
</feature>
<feature type="compositionally biased region" description="Pro residues" evidence="1">
    <location>
        <begin position="884"/>
        <end position="894"/>
    </location>
</feature>
<keyword evidence="4" id="KW-1185">Reference proteome</keyword>
<dbReference type="PANTHER" id="PTHR36419">
    <property type="entry name" value="ARRESTIN FAMILY PROTEIN 1"/>
    <property type="match status" value="1"/>
</dbReference>
<feature type="compositionally biased region" description="Polar residues" evidence="1">
    <location>
        <begin position="395"/>
        <end position="408"/>
    </location>
</feature>
<feature type="compositionally biased region" description="Pro residues" evidence="1">
    <location>
        <begin position="858"/>
        <end position="874"/>
    </location>
</feature>
<feature type="domain" description="Arrestin C-terminal-like" evidence="2">
    <location>
        <begin position="180"/>
        <end position="313"/>
    </location>
</feature>
<accession>M2PNY2</accession>
<evidence type="ECO:0000313" key="3">
    <source>
        <dbReference type="EMBL" id="EMD38159.1"/>
    </source>
</evidence>
<feature type="region of interest" description="Disordered" evidence="1">
    <location>
        <begin position="630"/>
        <end position="677"/>
    </location>
</feature>
<dbReference type="InterPro" id="IPR053060">
    <property type="entry name" value="Cytokinesis_Signaling_Reg"/>
</dbReference>
<dbReference type="GO" id="GO:0000917">
    <property type="term" value="P:division septum assembly"/>
    <property type="evidence" value="ECO:0007669"/>
    <property type="project" value="TreeGrafter"/>
</dbReference>
<dbReference type="GO" id="GO:0000935">
    <property type="term" value="C:division septum"/>
    <property type="evidence" value="ECO:0007669"/>
    <property type="project" value="TreeGrafter"/>
</dbReference>
<organism evidence="3 4">
    <name type="scientific">Ceriporiopsis subvermispora (strain B)</name>
    <name type="common">White-rot fungus</name>
    <name type="synonym">Gelatoporia subvermispora</name>
    <dbReference type="NCBI Taxonomy" id="914234"/>
    <lineage>
        <taxon>Eukaryota</taxon>
        <taxon>Fungi</taxon>
        <taxon>Dikarya</taxon>
        <taxon>Basidiomycota</taxon>
        <taxon>Agaricomycotina</taxon>
        <taxon>Agaricomycetes</taxon>
        <taxon>Polyporales</taxon>
        <taxon>Gelatoporiaceae</taxon>
        <taxon>Gelatoporia</taxon>
    </lineage>
</organism>
<dbReference type="AlphaFoldDB" id="M2PNY2"/>
<feature type="compositionally biased region" description="Low complexity" evidence="1">
    <location>
        <begin position="632"/>
        <end position="641"/>
    </location>
</feature>